<evidence type="ECO:0000256" key="3">
    <source>
        <dbReference type="ARBA" id="ARBA00024226"/>
    </source>
</evidence>
<dbReference type="Pfam" id="PF00171">
    <property type="entry name" value="Aldedh"/>
    <property type="match status" value="1"/>
</dbReference>
<dbReference type="GO" id="GO:0004029">
    <property type="term" value="F:aldehyde dehydrogenase (NAD+) activity"/>
    <property type="evidence" value="ECO:0007669"/>
    <property type="project" value="UniProtKB-EC"/>
</dbReference>
<dbReference type="InterPro" id="IPR029510">
    <property type="entry name" value="Ald_DH_CS_GLU"/>
</dbReference>
<protein>
    <recommendedName>
        <fullName evidence="3">aldehyde dehydrogenase (NAD(+))</fullName>
        <ecNumber evidence="3">1.2.1.3</ecNumber>
    </recommendedName>
</protein>
<dbReference type="FunFam" id="3.40.605.10:FF:000001">
    <property type="entry name" value="Aldehyde dehydrogenase 1"/>
    <property type="match status" value="1"/>
</dbReference>
<evidence type="ECO:0000256" key="5">
    <source>
        <dbReference type="PROSITE-ProRule" id="PRU10007"/>
    </source>
</evidence>
<dbReference type="PROSITE" id="PS00687">
    <property type="entry name" value="ALDEHYDE_DEHYDR_GLU"/>
    <property type="match status" value="1"/>
</dbReference>
<dbReference type="InterPro" id="IPR015590">
    <property type="entry name" value="Aldehyde_DH_dom"/>
</dbReference>
<evidence type="ECO:0000313" key="9">
    <source>
        <dbReference type="Proteomes" id="UP001174694"/>
    </source>
</evidence>
<comment type="similarity">
    <text evidence="1 6">Belongs to the aldehyde dehydrogenase family.</text>
</comment>
<dbReference type="Gene3D" id="3.40.605.10">
    <property type="entry name" value="Aldehyde Dehydrogenase, Chain A, domain 1"/>
    <property type="match status" value="1"/>
</dbReference>
<comment type="catalytic activity">
    <reaction evidence="4">
        <text>an aldehyde + NAD(+) + H2O = a carboxylate + NADH + 2 H(+)</text>
        <dbReference type="Rhea" id="RHEA:16185"/>
        <dbReference type="ChEBI" id="CHEBI:15377"/>
        <dbReference type="ChEBI" id="CHEBI:15378"/>
        <dbReference type="ChEBI" id="CHEBI:17478"/>
        <dbReference type="ChEBI" id="CHEBI:29067"/>
        <dbReference type="ChEBI" id="CHEBI:57540"/>
        <dbReference type="ChEBI" id="CHEBI:57945"/>
        <dbReference type="EC" id="1.2.1.3"/>
    </reaction>
</comment>
<evidence type="ECO:0000259" key="7">
    <source>
        <dbReference type="Pfam" id="PF00171"/>
    </source>
</evidence>
<evidence type="ECO:0000256" key="2">
    <source>
        <dbReference type="ARBA" id="ARBA00023002"/>
    </source>
</evidence>
<keyword evidence="2 6" id="KW-0560">Oxidoreductase</keyword>
<dbReference type="InterPro" id="IPR016163">
    <property type="entry name" value="Ald_DH_C"/>
</dbReference>
<dbReference type="PANTHER" id="PTHR11699">
    <property type="entry name" value="ALDEHYDE DEHYDROGENASE-RELATED"/>
    <property type="match status" value="1"/>
</dbReference>
<dbReference type="EMBL" id="JANBVO010000031">
    <property type="protein sequence ID" value="KAJ9138240.1"/>
    <property type="molecule type" value="Genomic_DNA"/>
</dbReference>
<dbReference type="SUPFAM" id="SSF53720">
    <property type="entry name" value="ALDH-like"/>
    <property type="match status" value="1"/>
</dbReference>
<proteinExistence type="inferred from homology"/>
<dbReference type="FunFam" id="3.40.309.10:FF:000012">
    <property type="entry name" value="Betaine aldehyde dehydrogenase"/>
    <property type="match status" value="1"/>
</dbReference>
<feature type="active site" evidence="5">
    <location>
        <position position="258"/>
    </location>
</feature>
<evidence type="ECO:0000256" key="4">
    <source>
        <dbReference type="ARBA" id="ARBA00049194"/>
    </source>
</evidence>
<sequence length="486" mass="51785">MDNTGLQLPPRGFFIANEFATSPGPEKLILLSPVDGSIVVDDVQVAVKEDVDRAVALSRRAFRHGPWATFTGPQRAACLNKFADLVERNVERLAYAESLPTGRPVAAIIHFDLAHMVQVYKYYAGWADKIAGQSFTEDNGFAKIVRYEPVGVCAGIASWNSTFMYVGWKLAPALAAGNTVIFKPSEKSPLGVLALAPLYAEAGFPPGVVQFLTGGRETGSLLASHMDISKISFTGSVAGGKAVQEAATRSNLKRVTLELGGKSAALVFGDADLELAIEGVAAGFLANSGQICAAASRVLVEDSIADKLIDAIKSVFEDVGKGLGKNPLDMATTHGPVVDKLQFDRVMSYIEKGKATSQLVTGGRRKGSKGWFIEPTLFADPPTDSPIWREEIFGPVLTVKRFKSEAEAITLANETAYGLAACVYTSDLTRAFRISAALQSGGVSVNSPLLPELNTPFGGIKQSGQGRELGVNGLYSYLEPKSVHIK</sequence>
<name>A0AA38RI73_9PEZI</name>
<dbReference type="InterPro" id="IPR016162">
    <property type="entry name" value="Ald_DH_N"/>
</dbReference>
<dbReference type="AlphaFoldDB" id="A0AA38RI73"/>
<evidence type="ECO:0000256" key="6">
    <source>
        <dbReference type="RuleBase" id="RU003345"/>
    </source>
</evidence>
<organism evidence="8 9">
    <name type="scientific">Pleurostoma richardsiae</name>
    <dbReference type="NCBI Taxonomy" id="41990"/>
    <lineage>
        <taxon>Eukaryota</taxon>
        <taxon>Fungi</taxon>
        <taxon>Dikarya</taxon>
        <taxon>Ascomycota</taxon>
        <taxon>Pezizomycotina</taxon>
        <taxon>Sordariomycetes</taxon>
        <taxon>Sordariomycetidae</taxon>
        <taxon>Calosphaeriales</taxon>
        <taxon>Pleurostomataceae</taxon>
        <taxon>Pleurostoma</taxon>
    </lineage>
</organism>
<comment type="caution">
    <text evidence="8">The sequence shown here is derived from an EMBL/GenBank/DDBJ whole genome shotgun (WGS) entry which is preliminary data.</text>
</comment>
<keyword evidence="9" id="KW-1185">Reference proteome</keyword>
<dbReference type="InterPro" id="IPR016160">
    <property type="entry name" value="Ald_DH_CS_CYS"/>
</dbReference>
<accession>A0AA38RI73</accession>
<dbReference type="InterPro" id="IPR016161">
    <property type="entry name" value="Ald_DH/histidinol_DH"/>
</dbReference>
<dbReference type="EC" id="1.2.1.3" evidence="3"/>
<reference evidence="8" key="1">
    <citation type="submission" date="2022-07" db="EMBL/GenBank/DDBJ databases">
        <title>Fungi with potential for degradation of polypropylene.</title>
        <authorList>
            <person name="Gostincar C."/>
        </authorList>
    </citation>
    <scope>NUCLEOTIDE SEQUENCE</scope>
    <source>
        <strain evidence="8">EXF-13308</strain>
    </source>
</reference>
<feature type="domain" description="Aldehyde dehydrogenase" evidence="7">
    <location>
        <begin position="26"/>
        <end position="483"/>
    </location>
</feature>
<evidence type="ECO:0000313" key="8">
    <source>
        <dbReference type="EMBL" id="KAJ9138240.1"/>
    </source>
</evidence>
<evidence type="ECO:0000256" key="1">
    <source>
        <dbReference type="ARBA" id="ARBA00009986"/>
    </source>
</evidence>
<gene>
    <name evidence="8" type="ORF">NKR23_g8722</name>
</gene>
<dbReference type="Proteomes" id="UP001174694">
    <property type="component" value="Unassembled WGS sequence"/>
</dbReference>
<dbReference type="PROSITE" id="PS00070">
    <property type="entry name" value="ALDEHYDE_DEHYDR_CYS"/>
    <property type="match status" value="1"/>
</dbReference>
<dbReference type="Gene3D" id="3.40.309.10">
    <property type="entry name" value="Aldehyde Dehydrogenase, Chain A, domain 2"/>
    <property type="match status" value="1"/>
</dbReference>